<dbReference type="Gene3D" id="2.60.120.200">
    <property type="match status" value="1"/>
</dbReference>
<name>A0A0F9BX29_9ZZZZ</name>
<gene>
    <name evidence="1" type="ORF">LCGC14_2395150</name>
</gene>
<dbReference type="InterPro" id="IPR013320">
    <property type="entry name" value="ConA-like_dom_sf"/>
</dbReference>
<evidence type="ECO:0000313" key="1">
    <source>
        <dbReference type="EMBL" id="KKL26454.1"/>
    </source>
</evidence>
<dbReference type="Pfam" id="PF13385">
    <property type="entry name" value="Laminin_G_3"/>
    <property type="match status" value="1"/>
</dbReference>
<sequence length="177" mass="18582">DNYFDIADHDDLDFANGEDFTLMVMGRTYNVTEGSLIMVAKNSTFTEGVAIGYSVGPRSTGHFLGLIADGTQRPLIDGPAVLVNGEAFVGSLVRNTGDDDLTVFKDGTAGTPATDTTTSTLANALAMNIGRFSGMASYFNGEIHAVVLWREALTDDEVALAGDELLGVGQLLLLGVG</sequence>
<protein>
    <recommendedName>
        <fullName evidence="2">LamG-like jellyroll fold domain-containing protein</fullName>
    </recommendedName>
</protein>
<proteinExistence type="predicted"/>
<comment type="caution">
    <text evidence="1">The sequence shown here is derived from an EMBL/GenBank/DDBJ whole genome shotgun (WGS) entry which is preliminary data.</text>
</comment>
<organism evidence="1">
    <name type="scientific">marine sediment metagenome</name>
    <dbReference type="NCBI Taxonomy" id="412755"/>
    <lineage>
        <taxon>unclassified sequences</taxon>
        <taxon>metagenomes</taxon>
        <taxon>ecological metagenomes</taxon>
    </lineage>
</organism>
<dbReference type="SUPFAM" id="SSF49899">
    <property type="entry name" value="Concanavalin A-like lectins/glucanases"/>
    <property type="match status" value="1"/>
</dbReference>
<evidence type="ECO:0008006" key="2">
    <source>
        <dbReference type="Google" id="ProtNLM"/>
    </source>
</evidence>
<dbReference type="EMBL" id="LAZR01035834">
    <property type="protein sequence ID" value="KKL26454.1"/>
    <property type="molecule type" value="Genomic_DNA"/>
</dbReference>
<accession>A0A0F9BX29</accession>
<feature type="non-terminal residue" evidence="1">
    <location>
        <position position="1"/>
    </location>
</feature>
<reference evidence="1" key="1">
    <citation type="journal article" date="2015" name="Nature">
        <title>Complex archaea that bridge the gap between prokaryotes and eukaryotes.</title>
        <authorList>
            <person name="Spang A."/>
            <person name="Saw J.H."/>
            <person name="Jorgensen S.L."/>
            <person name="Zaremba-Niedzwiedzka K."/>
            <person name="Martijn J."/>
            <person name="Lind A.E."/>
            <person name="van Eijk R."/>
            <person name="Schleper C."/>
            <person name="Guy L."/>
            <person name="Ettema T.J."/>
        </authorList>
    </citation>
    <scope>NUCLEOTIDE SEQUENCE</scope>
</reference>
<dbReference type="AlphaFoldDB" id="A0A0F9BX29"/>